<dbReference type="KEGG" id="psco:LY89DRAFT_668724"/>
<keyword evidence="3" id="KW-1185">Reference proteome</keyword>
<evidence type="ECO:0000256" key="1">
    <source>
        <dbReference type="SAM" id="MobiDB-lite"/>
    </source>
</evidence>
<dbReference type="InParanoid" id="A0A194XB47"/>
<accession>A0A194XB47</accession>
<dbReference type="GeneID" id="28822777"/>
<dbReference type="RefSeq" id="XP_018071751.1">
    <property type="nucleotide sequence ID" value="XM_018213051.1"/>
</dbReference>
<gene>
    <name evidence="2" type="ORF">LY89DRAFT_668724</name>
</gene>
<proteinExistence type="predicted"/>
<reference evidence="2 3" key="1">
    <citation type="submission" date="2015-10" db="EMBL/GenBank/DDBJ databases">
        <title>Full genome of DAOMC 229536 Phialocephala scopiformis, a fungal endophyte of spruce producing the potent anti-insectan compound rugulosin.</title>
        <authorList>
            <consortium name="DOE Joint Genome Institute"/>
            <person name="Walker A.K."/>
            <person name="Frasz S.L."/>
            <person name="Seifert K.A."/>
            <person name="Miller J.D."/>
            <person name="Mondo S.J."/>
            <person name="Labutti K."/>
            <person name="Lipzen A."/>
            <person name="Dockter R."/>
            <person name="Kennedy M."/>
            <person name="Grigoriev I.V."/>
            <person name="Spatafora J.W."/>
        </authorList>
    </citation>
    <scope>NUCLEOTIDE SEQUENCE [LARGE SCALE GENOMIC DNA]</scope>
    <source>
        <strain evidence="2 3">CBS 120377</strain>
    </source>
</reference>
<sequence length="496" mass="56310">MPSIICRQSTKTGCCTLESYNAGKDRFRAVAQGLPCPSPFRTFCCSKSYPQWQEIDKKIVAILDKYNIPWRGISIYWKYQIGHYGNGKDTWDISCIGNDTTHFKSAALEVEQLVISAGVPKEEVHVELSNVERLYNHEPYCIPDDQSLMATIIDIQPKVVKAVREHIPKIWTSIAYHMRGRRGCEEHEKKSTIIIFCKPNSQQDWLKIEAAIAADLRSNEHSDVVLHLEFLPGQVERATPSQITHKNDFFPDPHRRGPPGNLTEKPRNGVSIGLQAEHKPSTSGALGGWVGIQMPDGRYGKYILTTYDLVRNGSRARRALNDYNAPRDTDATREFLERMTGEKTDVRVEEERRLLRLVDQLNKEGIRYVVHASGQRVAANSNKTLDWALIDSPSTFQQNLAPYRHSPDYLTVSLTVSELLYNVRKGDFIKEISSYQPGDQVAKNGRCPISQGQVNRFPRRIRWDDGSETCEDEVLGDRSPFAYRGDIGSWILLTDS</sequence>
<dbReference type="EMBL" id="KQ947414">
    <property type="protein sequence ID" value="KUJ17396.1"/>
    <property type="molecule type" value="Genomic_DNA"/>
</dbReference>
<evidence type="ECO:0000313" key="3">
    <source>
        <dbReference type="Proteomes" id="UP000070700"/>
    </source>
</evidence>
<evidence type="ECO:0000313" key="2">
    <source>
        <dbReference type="EMBL" id="KUJ17396.1"/>
    </source>
</evidence>
<dbReference type="Proteomes" id="UP000070700">
    <property type="component" value="Unassembled WGS sequence"/>
</dbReference>
<feature type="compositionally biased region" description="Basic and acidic residues" evidence="1">
    <location>
        <begin position="245"/>
        <end position="255"/>
    </location>
</feature>
<protein>
    <submittedName>
        <fullName evidence="2">Uncharacterized protein</fullName>
    </submittedName>
</protein>
<organism evidence="2 3">
    <name type="scientific">Mollisia scopiformis</name>
    <name type="common">Conifer needle endophyte fungus</name>
    <name type="synonym">Phialocephala scopiformis</name>
    <dbReference type="NCBI Taxonomy" id="149040"/>
    <lineage>
        <taxon>Eukaryota</taxon>
        <taxon>Fungi</taxon>
        <taxon>Dikarya</taxon>
        <taxon>Ascomycota</taxon>
        <taxon>Pezizomycotina</taxon>
        <taxon>Leotiomycetes</taxon>
        <taxon>Helotiales</taxon>
        <taxon>Mollisiaceae</taxon>
        <taxon>Mollisia</taxon>
    </lineage>
</organism>
<name>A0A194XB47_MOLSC</name>
<dbReference type="OrthoDB" id="5424209at2759"/>
<feature type="region of interest" description="Disordered" evidence="1">
    <location>
        <begin position="244"/>
        <end position="266"/>
    </location>
</feature>
<dbReference type="AlphaFoldDB" id="A0A194XB47"/>